<dbReference type="Gene3D" id="1.10.357.10">
    <property type="entry name" value="Tetracycline Repressor, domain 2"/>
    <property type="match status" value="1"/>
</dbReference>
<evidence type="ECO:0000313" key="5">
    <source>
        <dbReference type="EMBL" id="GIH11908.1"/>
    </source>
</evidence>
<keyword evidence="2" id="KW-0804">Transcription</keyword>
<dbReference type="InterPro" id="IPR009057">
    <property type="entry name" value="Homeodomain-like_sf"/>
</dbReference>
<sequence length="259" mass="28303">MPRRSALPAEDGSTAETPEPSLVWTRPATTRRAALTREAIVAAAIRVADAEGLAAVSVRRLAIELDARPMSIYSYARIESKEELFDLMVDEVCAEMLVPDLPDPWRPALRAVATRTRAALLAHPWWVELIGRNVLLGPHGTRYQEQLLAAVRTLDADPKTKQAVGVTVETYVVGQITFALDEQGSAETEHRSTTRSRQAVSQYQRDLIATGEFPQLSSVGPPEPSSAADRDRYFNLGLDWLLAGIGASLEPDAGPHRAD</sequence>
<organism evidence="5 6">
    <name type="scientific">Rugosimonospora africana</name>
    <dbReference type="NCBI Taxonomy" id="556532"/>
    <lineage>
        <taxon>Bacteria</taxon>
        <taxon>Bacillati</taxon>
        <taxon>Actinomycetota</taxon>
        <taxon>Actinomycetes</taxon>
        <taxon>Micromonosporales</taxon>
        <taxon>Micromonosporaceae</taxon>
        <taxon>Rugosimonospora</taxon>
    </lineage>
</organism>
<dbReference type="RefSeq" id="WP_203915636.1">
    <property type="nucleotide sequence ID" value="NZ_BONZ01000001.1"/>
</dbReference>
<dbReference type="SUPFAM" id="SSF46689">
    <property type="entry name" value="Homeodomain-like"/>
    <property type="match status" value="1"/>
</dbReference>
<proteinExistence type="predicted"/>
<dbReference type="InterPro" id="IPR004111">
    <property type="entry name" value="Repressor_TetR_C"/>
</dbReference>
<keyword evidence="6" id="KW-1185">Reference proteome</keyword>
<name>A0A8J3VN75_9ACTN</name>
<evidence type="ECO:0000256" key="3">
    <source>
        <dbReference type="SAM" id="MobiDB-lite"/>
    </source>
</evidence>
<dbReference type="SUPFAM" id="SSF48498">
    <property type="entry name" value="Tetracyclin repressor-like, C-terminal domain"/>
    <property type="match status" value="1"/>
</dbReference>
<feature type="domain" description="Tetracycline repressor TetR C-terminal" evidence="4">
    <location>
        <begin position="99"/>
        <end position="247"/>
    </location>
</feature>
<reference evidence="5" key="1">
    <citation type="submission" date="2021-01" db="EMBL/GenBank/DDBJ databases">
        <title>Whole genome shotgun sequence of Rugosimonospora africana NBRC 104875.</title>
        <authorList>
            <person name="Komaki H."/>
            <person name="Tamura T."/>
        </authorList>
    </citation>
    <scope>NUCLEOTIDE SEQUENCE</scope>
    <source>
        <strain evidence="5">NBRC 104875</strain>
    </source>
</reference>
<gene>
    <name evidence="5" type="ORF">Raf01_00800</name>
</gene>
<dbReference type="GO" id="GO:0045892">
    <property type="term" value="P:negative regulation of DNA-templated transcription"/>
    <property type="evidence" value="ECO:0007669"/>
    <property type="project" value="InterPro"/>
</dbReference>
<dbReference type="EMBL" id="BONZ01000001">
    <property type="protein sequence ID" value="GIH11908.1"/>
    <property type="molecule type" value="Genomic_DNA"/>
</dbReference>
<dbReference type="AlphaFoldDB" id="A0A8J3VN75"/>
<evidence type="ECO:0000256" key="2">
    <source>
        <dbReference type="ARBA" id="ARBA00023163"/>
    </source>
</evidence>
<dbReference type="Gene3D" id="1.10.10.60">
    <property type="entry name" value="Homeodomain-like"/>
    <property type="match status" value="1"/>
</dbReference>
<accession>A0A8J3VN75</accession>
<keyword evidence="1" id="KW-0805">Transcription regulation</keyword>
<protein>
    <submittedName>
        <fullName evidence="5">TetR family transcriptional regulator</fullName>
    </submittedName>
</protein>
<evidence type="ECO:0000256" key="1">
    <source>
        <dbReference type="ARBA" id="ARBA00023015"/>
    </source>
</evidence>
<feature type="region of interest" description="Disordered" evidence="3">
    <location>
        <begin position="1"/>
        <end position="22"/>
    </location>
</feature>
<dbReference type="InterPro" id="IPR036271">
    <property type="entry name" value="Tet_transcr_reg_TetR-rel_C_sf"/>
</dbReference>
<dbReference type="Pfam" id="PF02909">
    <property type="entry name" value="TetR_C_1"/>
    <property type="match status" value="1"/>
</dbReference>
<dbReference type="Proteomes" id="UP000642748">
    <property type="component" value="Unassembled WGS sequence"/>
</dbReference>
<comment type="caution">
    <text evidence="5">The sequence shown here is derived from an EMBL/GenBank/DDBJ whole genome shotgun (WGS) entry which is preliminary data.</text>
</comment>
<evidence type="ECO:0000313" key="6">
    <source>
        <dbReference type="Proteomes" id="UP000642748"/>
    </source>
</evidence>
<evidence type="ECO:0000259" key="4">
    <source>
        <dbReference type="Pfam" id="PF02909"/>
    </source>
</evidence>